<evidence type="ECO:0000259" key="1">
    <source>
        <dbReference type="PROSITE" id="PS51192"/>
    </source>
</evidence>
<dbReference type="Gene3D" id="3.40.50.10810">
    <property type="entry name" value="Tandem AAA-ATPase domain"/>
    <property type="match status" value="1"/>
</dbReference>
<accession>A0A8S5SPP5</accession>
<dbReference type="SMART" id="SM00487">
    <property type="entry name" value="DEXDc"/>
    <property type="match status" value="1"/>
</dbReference>
<name>A0A8S5SPP5_9CAUD</name>
<evidence type="ECO:0000313" key="2">
    <source>
        <dbReference type="EMBL" id="DAF52904.1"/>
    </source>
</evidence>
<protein>
    <submittedName>
        <fullName evidence="2">Chromatin remodeling complex ATPase</fullName>
    </submittedName>
</protein>
<dbReference type="InterPro" id="IPR038718">
    <property type="entry name" value="SNF2-like_sf"/>
</dbReference>
<dbReference type="GO" id="GO:0005524">
    <property type="term" value="F:ATP binding"/>
    <property type="evidence" value="ECO:0007669"/>
    <property type="project" value="InterPro"/>
</dbReference>
<dbReference type="EMBL" id="BK032644">
    <property type="protein sequence ID" value="DAF52904.1"/>
    <property type="molecule type" value="Genomic_DNA"/>
</dbReference>
<dbReference type="SUPFAM" id="SSF52540">
    <property type="entry name" value="P-loop containing nucleoside triphosphate hydrolases"/>
    <property type="match status" value="2"/>
</dbReference>
<dbReference type="InterPro" id="IPR014001">
    <property type="entry name" value="Helicase_ATP-bd"/>
</dbReference>
<dbReference type="PROSITE" id="PS51192">
    <property type="entry name" value="HELICASE_ATP_BIND_1"/>
    <property type="match status" value="1"/>
</dbReference>
<proteinExistence type="predicted"/>
<sequence length="468" mass="54057">MPSYLLKIWKGRYMDFHPHEYQSIAIQRIIDNTHYGLLLDMGLGKTISTLIAIDRLMYDYFDIKKVLLIAPKKVAESTWAQETQKWSATRRLMAAKVLGSEKERIQALESESDLYVINRENVQWLYEYYHKKKSFPFDMLVIDESSSFKNPQAKRFKAIRKLRPLFKRIVILTGTPAPNTLLDIWAQMYLLDGGERLGKTITEYRTRYFTPDKTNGHVVYSYRLLPGGDKAIFSKMQDICMSLKAKDYLTLPERIENVITVEMNPKEWELYKQMEREHVLSIVDDDDVSALNAAALAGKLLQLANGSIYNDDGEIVVVHNEKIERLKELVETNEGKPMLVFYNFKHDLQSIKEAFPKAVELKTDDDVAEWNKGNIQMLLAHPASAGYGLNLQAGGNIIVWYGLTWSLEQYQQANARLHRQGQTQPVIIHHLVTKGTMDEQVMKALERKEAGQDALLEAIKYRKELYKE</sequence>
<dbReference type="Pfam" id="PF00176">
    <property type="entry name" value="SNF2-rel_dom"/>
    <property type="match status" value="1"/>
</dbReference>
<organism evidence="2">
    <name type="scientific">Caudovirales sp. ctGAB12</name>
    <dbReference type="NCBI Taxonomy" id="2827632"/>
    <lineage>
        <taxon>Viruses</taxon>
        <taxon>Duplodnaviria</taxon>
        <taxon>Heunggongvirae</taxon>
        <taxon>Uroviricota</taxon>
        <taxon>Caudoviricetes</taxon>
    </lineage>
</organism>
<dbReference type="Gene3D" id="3.40.50.300">
    <property type="entry name" value="P-loop containing nucleotide triphosphate hydrolases"/>
    <property type="match status" value="1"/>
</dbReference>
<dbReference type="Pfam" id="PF00271">
    <property type="entry name" value="Helicase_C"/>
    <property type="match status" value="1"/>
</dbReference>
<dbReference type="PANTHER" id="PTHR10799">
    <property type="entry name" value="SNF2/RAD54 HELICASE FAMILY"/>
    <property type="match status" value="1"/>
</dbReference>
<dbReference type="InterPro" id="IPR001650">
    <property type="entry name" value="Helicase_C-like"/>
</dbReference>
<dbReference type="InterPro" id="IPR000330">
    <property type="entry name" value="SNF2_N"/>
</dbReference>
<feature type="domain" description="Helicase ATP-binding" evidence="1">
    <location>
        <begin position="26"/>
        <end position="194"/>
    </location>
</feature>
<dbReference type="InterPro" id="IPR027417">
    <property type="entry name" value="P-loop_NTPase"/>
</dbReference>
<reference evidence="2" key="1">
    <citation type="journal article" date="2021" name="Proc. Natl. Acad. Sci. U.S.A.">
        <title>A Catalog of Tens of Thousands of Viruses from Human Metagenomes Reveals Hidden Associations with Chronic Diseases.</title>
        <authorList>
            <person name="Tisza M.J."/>
            <person name="Buck C.B."/>
        </authorList>
    </citation>
    <scope>NUCLEOTIDE SEQUENCE</scope>
    <source>
        <strain evidence="2">CtGAB12</strain>
    </source>
</reference>